<feature type="transmembrane region" description="Helical" evidence="5">
    <location>
        <begin position="336"/>
        <end position="359"/>
    </location>
</feature>
<dbReference type="InterPro" id="IPR011547">
    <property type="entry name" value="SLC26A/SulP_dom"/>
</dbReference>
<dbReference type="GO" id="GO:0016020">
    <property type="term" value="C:membrane"/>
    <property type="evidence" value="ECO:0007669"/>
    <property type="project" value="UniProtKB-SubCell"/>
</dbReference>
<keyword evidence="2 5" id="KW-0812">Transmembrane</keyword>
<comment type="subcellular location">
    <subcellularLocation>
        <location evidence="1">Membrane</location>
        <topology evidence="1">Multi-pass membrane protein</topology>
    </subcellularLocation>
</comment>
<dbReference type="InterPro" id="IPR002645">
    <property type="entry name" value="STAS_dom"/>
</dbReference>
<gene>
    <name evidence="7" type="ORF">BaRGS_00007295</name>
</gene>
<feature type="transmembrane region" description="Helical" evidence="5">
    <location>
        <begin position="229"/>
        <end position="245"/>
    </location>
</feature>
<dbReference type="Pfam" id="PF00916">
    <property type="entry name" value="Sulfate_transp"/>
    <property type="match status" value="1"/>
</dbReference>
<evidence type="ECO:0000256" key="2">
    <source>
        <dbReference type="ARBA" id="ARBA00022692"/>
    </source>
</evidence>
<feature type="non-terminal residue" evidence="7">
    <location>
        <position position="1"/>
    </location>
</feature>
<feature type="transmembrane region" description="Helical" evidence="5">
    <location>
        <begin position="77"/>
        <end position="97"/>
    </location>
</feature>
<feature type="transmembrane region" description="Helical" evidence="5">
    <location>
        <begin position="179"/>
        <end position="200"/>
    </location>
</feature>
<dbReference type="AlphaFoldDB" id="A0ABD0LPR8"/>
<dbReference type="Gene3D" id="3.30.750.24">
    <property type="entry name" value="STAS domain"/>
    <property type="match status" value="1"/>
</dbReference>
<keyword evidence="4 5" id="KW-0472">Membrane</keyword>
<dbReference type="PANTHER" id="PTHR11814">
    <property type="entry name" value="SULFATE TRANSPORTER"/>
    <property type="match status" value="1"/>
</dbReference>
<dbReference type="Proteomes" id="UP001519460">
    <property type="component" value="Unassembled WGS sequence"/>
</dbReference>
<dbReference type="InterPro" id="IPR001902">
    <property type="entry name" value="SLC26A/SulP_fam"/>
</dbReference>
<sequence length="617" mass="66659">PASNGSVNAEEAIAVSNEKQEAKEKQEDLDKMALTVRVRQQVKDGCRNCCSVRTLKKKLPIIQWLPKYRCREFQCDLIAGLTVGLTVIPQGLAYAVVAGLPPQYGLYSAFMGCFVYMFLGTSKDITLGPTAIMSLMVGTFAASTEPEIAITLALVLTLMTGLVQLIMGLLNLGILVNYISYPVINSFTSAAAVTIGAGQIKNILGLKDIPREFLHMIYETCKHIPDTKVWDLVMGIVSIVILFLLKKLRTIKWAGEDDPETVVPLPKRVGRKLVWLCGTAANAIVVITAGALAAILVENGIDVFSLTGNITSGLPPFGPPPFSVGNMTTGDVFSHIGAGFIIVPILGLVEAIAIGKAFARVNNYKIDATQELIAIGAANIVSSFVHSYPVTGSFSRTAVNSQSNVRTPAGGLFTGALILLSLQVLVPYCYYIPKSALAAVIIMAVIQMIDIRILRILWRINKWDLVIHIITFICSLTVGIEYGILIGIGLSLLLLLYPMARPKLKPDHGLFFPAIEYLESKVLGFATTEEKPRAAIIDMSHISGVDYTTIMGIKSLLADGTKRGVRIVFCECSPHVTSELVQADIKSLTLCGTVAEAMQEVGSQAQDEEEQPFIATL</sequence>
<feature type="transmembrane region" description="Helical" evidence="5">
    <location>
        <begin position="148"/>
        <end position="172"/>
    </location>
</feature>
<dbReference type="InterPro" id="IPR036513">
    <property type="entry name" value="STAS_dom_sf"/>
</dbReference>
<dbReference type="NCBIfam" id="TIGR00815">
    <property type="entry name" value="sulP"/>
    <property type="match status" value="1"/>
</dbReference>
<feature type="transmembrane region" description="Helical" evidence="5">
    <location>
        <begin position="273"/>
        <end position="297"/>
    </location>
</feature>
<dbReference type="CDD" id="cd07042">
    <property type="entry name" value="STAS_SulP_like_sulfate_transporter"/>
    <property type="match status" value="1"/>
</dbReference>
<organism evidence="7 8">
    <name type="scientific">Batillaria attramentaria</name>
    <dbReference type="NCBI Taxonomy" id="370345"/>
    <lineage>
        <taxon>Eukaryota</taxon>
        <taxon>Metazoa</taxon>
        <taxon>Spiralia</taxon>
        <taxon>Lophotrochozoa</taxon>
        <taxon>Mollusca</taxon>
        <taxon>Gastropoda</taxon>
        <taxon>Caenogastropoda</taxon>
        <taxon>Sorbeoconcha</taxon>
        <taxon>Cerithioidea</taxon>
        <taxon>Batillariidae</taxon>
        <taxon>Batillaria</taxon>
    </lineage>
</organism>
<feature type="transmembrane region" description="Helical" evidence="5">
    <location>
        <begin position="437"/>
        <end position="458"/>
    </location>
</feature>
<dbReference type="PROSITE" id="PS01130">
    <property type="entry name" value="SLC26A"/>
    <property type="match status" value="1"/>
</dbReference>
<dbReference type="Pfam" id="PF01740">
    <property type="entry name" value="STAS"/>
    <property type="match status" value="1"/>
</dbReference>
<dbReference type="InterPro" id="IPR018045">
    <property type="entry name" value="S04_transporter_CS"/>
</dbReference>
<evidence type="ECO:0000256" key="5">
    <source>
        <dbReference type="SAM" id="Phobius"/>
    </source>
</evidence>
<evidence type="ECO:0000256" key="1">
    <source>
        <dbReference type="ARBA" id="ARBA00004141"/>
    </source>
</evidence>
<comment type="caution">
    <text evidence="7">The sequence shown here is derived from an EMBL/GenBank/DDBJ whole genome shotgun (WGS) entry which is preliminary data.</text>
</comment>
<feature type="transmembrane region" description="Helical" evidence="5">
    <location>
        <begin position="103"/>
        <end position="119"/>
    </location>
</feature>
<feature type="domain" description="STAS" evidence="6">
    <location>
        <begin position="510"/>
        <end position="585"/>
    </location>
</feature>
<evidence type="ECO:0000256" key="3">
    <source>
        <dbReference type="ARBA" id="ARBA00022989"/>
    </source>
</evidence>
<feature type="transmembrane region" description="Helical" evidence="5">
    <location>
        <begin position="409"/>
        <end position="430"/>
    </location>
</feature>
<proteinExistence type="predicted"/>
<evidence type="ECO:0000256" key="4">
    <source>
        <dbReference type="ARBA" id="ARBA00023136"/>
    </source>
</evidence>
<feature type="transmembrane region" description="Helical" evidence="5">
    <location>
        <begin position="470"/>
        <end position="497"/>
    </location>
</feature>
<feature type="transmembrane region" description="Helical" evidence="5">
    <location>
        <begin position="126"/>
        <end position="142"/>
    </location>
</feature>
<reference evidence="7 8" key="1">
    <citation type="journal article" date="2023" name="Sci. Data">
        <title>Genome assembly of the Korean intertidal mud-creeper Batillaria attramentaria.</title>
        <authorList>
            <person name="Patra A.K."/>
            <person name="Ho P.T."/>
            <person name="Jun S."/>
            <person name="Lee S.J."/>
            <person name="Kim Y."/>
            <person name="Won Y.J."/>
        </authorList>
    </citation>
    <scope>NUCLEOTIDE SEQUENCE [LARGE SCALE GENOMIC DNA]</scope>
    <source>
        <strain evidence="7">Wonlab-2016</strain>
    </source>
</reference>
<evidence type="ECO:0000313" key="8">
    <source>
        <dbReference type="Proteomes" id="UP001519460"/>
    </source>
</evidence>
<keyword evidence="3 5" id="KW-1133">Transmembrane helix</keyword>
<name>A0ABD0LPR8_9CAEN</name>
<dbReference type="SUPFAM" id="SSF52091">
    <property type="entry name" value="SpoIIaa-like"/>
    <property type="match status" value="1"/>
</dbReference>
<protein>
    <recommendedName>
        <fullName evidence="6">STAS domain-containing protein</fullName>
    </recommendedName>
</protein>
<dbReference type="PROSITE" id="PS50801">
    <property type="entry name" value="STAS"/>
    <property type="match status" value="1"/>
</dbReference>
<dbReference type="EMBL" id="JACVVK020000031">
    <property type="protein sequence ID" value="KAK7501491.1"/>
    <property type="molecule type" value="Genomic_DNA"/>
</dbReference>
<accession>A0ABD0LPR8</accession>
<evidence type="ECO:0000313" key="7">
    <source>
        <dbReference type="EMBL" id="KAK7501491.1"/>
    </source>
</evidence>
<keyword evidence="8" id="KW-1185">Reference proteome</keyword>
<evidence type="ECO:0000259" key="6">
    <source>
        <dbReference type="PROSITE" id="PS50801"/>
    </source>
</evidence>